<dbReference type="Gene3D" id="3.40.50.720">
    <property type="entry name" value="NAD(P)-binding Rossmann-like Domain"/>
    <property type="match status" value="1"/>
</dbReference>
<dbReference type="UniPathway" id="UPA00124"/>
<dbReference type="PANTHER" id="PTHR10491">
    <property type="entry name" value="DTDP-4-DEHYDRORHAMNOSE REDUCTASE"/>
    <property type="match status" value="1"/>
</dbReference>
<comment type="function">
    <text evidence="2">Catalyzes the reduction of dTDP-6-deoxy-L-lyxo-4-hexulose to yield dTDP-L-rhamnose.</text>
</comment>
<evidence type="ECO:0000313" key="5">
    <source>
        <dbReference type="Proteomes" id="UP000249890"/>
    </source>
</evidence>
<dbReference type="InterPro" id="IPR029903">
    <property type="entry name" value="RmlD-like-bd"/>
</dbReference>
<dbReference type="InterPro" id="IPR005913">
    <property type="entry name" value="dTDP_dehydrorham_reduct"/>
</dbReference>
<dbReference type="Proteomes" id="UP000249890">
    <property type="component" value="Chromosome"/>
</dbReference>
<protein>
    <recommendedName>
        <fullName evidence="2">dTDP-4-dehydrorhamnose reductase</fullName>
        <ecNumber evidence="2">1.1.1.133</ecNumber>
    </recommendedName>
</protein>
<accession>A0A2Z2KDQ8</accession>
<dbReference type="EMBL" id="CP021780">
    <property type="protein sequence ID" value="ASA23807.1"/>
    <property type="molecule type" value="Genomic_DNA"/>
</dbReference>
<comment type="similarity">
    <text evidence="1 2">Belongs to the dTDP-4-dehydrorhamnose reductase family.</text>
</comment>
<feature type="domain" description="RmlD-like substrate binding" evidence="3">
    <location>
        <begin position="1"/>
        <end position="226"/>
    </location>
</feature>
<dbReference type="PANTHER" id="PTHR10491:SF4">
    <property type="entry name" value="METHIONINE ADENOSYLTRANSFERASE 2 SUBUNIT BETA"/>
    <property type="match status" value="1"/>
</dbReference>
<name>A0A2Z2KDQ8_9BACL</name>
<dbReference type="RefSeq" id="WP_087917793.1">
    <property type="nucleotide sequence ID" value="NZ_CP021780.1"/>
</dbReference>
<dbReference type="Gene3D" id="3.90.25.10">
    <property type="entry name" value="UDP-galactose 4-epimerase, domain 1"/>
    <property type="match status" value="1"/>
</dbReference>
<keyword evidence="5" id="KW-1185">Reference proteome</keyword>
<dbReference type="InterPro" id="IPR036291">
    <property type="entry name" value="NAD(P)-bd_dom_sf"/>
</dbReference>
<dbReference type="SUPFAM" id="SSF51735">
    <property type="entry name" value="NAD(P)-binding Rossmann-fold domains"/>
    <property type="match status" value="1"/>
</dbReference>
<dbReference type="OrthoDB" id="9803892at2"/>
<comment type="pathway">
    <text evidence="2">Carbohydrate biosynthesis; dTDP-L-rhamnose biosynthesis.</text>
</comment>
<keyword evidence="2" id="KW-0521">NADP</keyword>
<evidence type="ECO:0000313" key="4">
    <source>
        <dbReference type="EMBL" id="ASA23807.1"/>
    </source>
</evidence>
<evidence type="ECO:0000256" key="1">
    <source>
        <dbReference type="ARBA" id="ARBA00010944"/>
    </source>
</evidence>
<reference evidence="4 5" key="1">
    <citation type="submission" date="2017-06" db="EMBL/GenBank/DDBJ databases">
        <title>Complete genome sequence of Paenibacillus donghaensis KCTC 13049T isolated from East Sea sediment, South Korea.</title>
        <authorList>
            <person name="Jung B.K."/>
            <person name="Hong S.-J."/>
            <person name="Shin J.-H."/>
        </authorList>
    </citation>
    <scope>NUCLEOTIDE SEQUENCE [LARGE SCALE GENOMIC DNA]</scope>
    <source>
        <strain evidence="4 5">KCTC 13049</strain>
    </source>
</reference>
<dbReference type="AlphaFoldDB" id="A0A2Z2KDQ8"/>
<gene>
    <name evidence="4" type="ORF">B9T62_25305</name>
</gene>
<dbReference type="GO" id="GO:0008831">
    <property type="term" value="F:dTDP-4-dehydrorhamnose reductase activity"/>
    <property type="evidence" value="ECO:0007669"/>
    <property type="project" value="UniProtKB-EC"/>
</dbReference>
<evidence type="ECO:0000256" key="2">
    <source>
        <dbReference type="RuleBase" id="RU364082"/>
    </source>
</evidence>
<dbReference type="GO" id="GO:0005829">
    <property type="term" value="C:cytosol"/>
    <property type="evidence" value="ECO:0007669"/>
    <property type="project" value="TreeGrafter"/>
</dbReference>
<evidence type="ECO:0000259" key="3">
    <source>
        <dbReference type="Pfam" id="PF04321"/>
    </source>
</evidence>
<proteinExistence type="inferred from homology"/>
<dbReference type="Pfam" id="PF04321">
    <property type="entry name" value="RmlD_sub_bind"/>
    <property type="match status" value="1"/>
</dbReference>
<dbReference type="EC" id="1.1.1.133" evidence="2"/>
<organism evidence="4 5">
    <name type="scientific">Paenibacillus donghaensis</name>
    <dbReference type="NCBI Taxonomy" id="414771"/>
    <lineage>
        <taxon>Bacteria</taxon>
        <taxon>Bacillati</taxon>
        <taxon>Bacillota</taxon>
        <taxon>Bacilli</taxon>
        <taxon>Bacillales</taxon>
        <taxon>Paenibacillaceae</taxon>
        <taxon>Paenibacillus</taxon>
    </lineage>
</organism>
<dbReference type="KEGG" id="pdh:B9T62_25305"/>
<dbReference type="GO" id="GO:0019305">
    <property type="term" value="P:dTDP-rhamnose biosynthetic process"/>
    <property type="evidence" value="ECO:0007669"/>
    <property type="project" value="UniProtKB-UniPathway"/>
</dbReference>
<keyword evidence="2" id="KW-0560">Oxidoreductase</keyword>
<sequence length="294" mass="33318">MKILVLGATGMAGHTISIYLKDAGHDVTSFSRKKFEYCNNITGDATDFCFLESIVANGDYDVVINAIGILNEDADNNKPLAVLLNSYLPNYLSYITKDMRTKVIHMSTDCVFSGKIGGYSETSFRDGETFYDRSKALGEINNGKDLTFRNSIIGPDINEKGIGLFNWFMKQKGEINGFTKAMWTGVSTLTLAKAIEKAVEENLTGLYNLVNNISISKFDLLDLFKKYMNEDIELIIPNDVLVIDKSLINNRTDFSFVVPDYENMIIEMRVWIDDHKELYPHYFHEKREGLKCVN</sequence>